<dbReference type="Proteomes" id="UP000811619">
    <property type="component" value="Unassembled WGS sequence"/>
</dbReference>
<name>A0A8K0IZ60_9HYPO</name>
<proteinExistence type="predicted"/>
<dbReference type="EMBL" id="SRPY01001743">
    <property type="protein sequence ID" value="KAG5912582.1"/>
    <property type="molecule type" value="Genomic_DNA"/>
</dbReference>
<evidence type="ECO:0000313" key="2">
    <source>
        <dbReference type="EMBL" id="KAG5912582.1"/>
    </source>
</evidence>
<protein>
    <submittedName>
        <fullName evidence="2">Uncharacterized protein</fullName>
    </submittedName>
</protein>
<evidence type="ECO:0000256" key="1">
    <source>
        <dbReference type="SAM" id="Phobius"/>
    </source>
</evidence>
<accession>A0A8K0IZ60</accession>
<dbReference type="AlphaFoldDB" id="A0A8K0IZ60"/>
<feature type="transmembrane region" description="Helical" evidence="1">
    <location>
        <begin position="29"/>
        <end position="50"/>
    </location>
</feature>
<gene>
    <name evidence="2" type="ORF">E4U42_002146</name>
</gene>
<keyword evidence="1" id="KW-0472">Membrane</keyword>
<keyword evidence="3" id="KW-1185">Reference proteome</keyword>
<reference evidence="2" key="1">
    <citation type="journal article" date="2020" name="bioRxiv">
        <title>Whole genome comparisons of ergot fungi reveals the divergence and evolution of species within the genus Claviceps are the result of varying mechanisms driving genome evolution and host range expansion.</title>
        <authorList>
            <person name="Wyka S.A."/>
            <person name="Mondo S.J."/>
            <person name="Liu M."/>
            <person name="Dettman J."/>
            <person name="Nalam V."/>
            <person name="Broders K.D."/>
        </authorList>
    </citation>
    <scope>NUCLEOTIDE SEQUENCE</scope>
    <source>
        <strain evidence="2">CCC 489</strain>
    </source>
</reference>
<keyword evidence="1" id="KW-0812">Transmembrane</keyword>
<comment type="caution">
    <text evidence="2">The sequence shown here is derived from an EMBL/GenBank/DDBJ whole genome shotgun (WGS) entry which is preliminary data.</text>
</comment>
<feature type="non-terminal residue" evidence="2">
    <location>
        <position position="121"/>
    </location>
</feature>
<keyword evidence="1" id="KW-1133">Transmembrane helix</keyword>
<organism evidence="2 3">
    <name type="scientific">Claviceps africana</name>
    <dbReference type="NCBI Taxonomy" id="83212"/>
    <lineage>
        <taxon>Eukaryota</taxon>
        <taxon>Fungi</taxon>
        <taxon>Dikarya</taxon>
        <taxon>Ascomycota</taxon>
        <taxon>Pezizomycotina</taxon>
        <taxon>Sordariomycetes</taxon>
        <taxon>Hypocreomycetidae</taxon>
        <taxon>Hypocreales</taxon>
        <taxon>Clavicipitaceae</taxon>
        <taxon>Claviceps</taxon>
    </lineage>
</organism>
<evidence type="ECO:0000313" key="3">
    <source>
        <dbReference type="Proteomes" id="UP000811619"/>
    </source>
</evidence>
<sequence>MPRLTRALPEPCLSPRPCLHDTAEPGHATAGVIVAVLVLCGASCAVLVCLRRRRRRGERSAARDSTDGEMYYGEGFFEKDTASGDFSAASLSPVARSRPAPWGFLASAAEDGGLPAAPGPV</sequence>